<dbReference type="PANTHER" id="PTHR43531:SF11">
    <property type="entry name" value="METHYL-ACCEPTING CHEMOTAXIS PROTEIN 3"/>
    <property type="match status" value="1"/>
</dbReference>
<dbReference type="GO" id="GO:0006935">
    <property type="term" value="P:chemotaxis"/>
    <property type="evidence" value="ECO:0007669"/>
    <property type="project" value="UniProtKB-KW"/>
</dbReference>
<evidence type="ECO:0000256" key="3">
    <source>
        <dbReference type="ARBA" id="ARBA00022989"/>
    </source>
</evidence>
<evidence type="ECO:0000313" key="8">
    <source>
        <dbReference type="Proteomes" id="UP000322499"/>
    </source>
</evidence>
<dbReference type="GO" id="GO:0007165">
    <property type="term" value="P:signal transduction"/>
    <property type="evidence" value="ECO:0007669"/>
    <property type="project" value="InterPro"/>
</dbReference>
<name>A0A5S5CN21_9ACTN</name>
<organism evidence="7 8">
    <name type="scientific">Blastococcus xanthinilyticus</name>
    <dbReference type="NCBI Taxonomy" id="1564164"/>
    <lineage>
        <taxon>Bacteria</taxon>
        <taxon>Bacillati</taxon>
        <taxon>Actinomycetota</taxon>
        <taxon>Actinomycetes</taxon>
        <taxon>Geodermatophilales</taxon>
        <taxon>Geodermatophilaceae</taxon>
        <taxon>Blastococcus</taxon>
    </lineage>
</organism>
<keyword evidence="3 5" id="KW-1133">Transmembrane helix</keyword>
<keyword evidence="8" id="KW-1185">Reference proteome</keyword>
<dbReference type="Gene3D" id="1.10.287.950">
    <property type="entry name" value="Methyl-accepting chemotaxis protein"/>
    <property type="match status" value="1"/>
</dbReference>
<evidence type="ECO:0000256" key="2">
    <source>
        <dbReference type="ARBA" id="ARBA00022692"/>
    </source>
</evidence>
<dbReference type="RefSeq" id="WP_166535203.1">
    <property type="nucleotide sequence ID" value="NZ_VNHW01000023.1"/>
</dbReference>
<keyword evidence="2 5" id="KW-0812">Transmembrane</keyword>
<dbReference type="InterPro" id="IPR024478">
    <property type="entry name" value="HlyB_4HB_MCP"/>
</dbReference>
<evidence type="ECO:0000256" key="1">
    <source>
        <dbReference type="ARBA" id="ARBA00022500"/>
    </source>
</evidence>
<accession>A0A5S5CN21</accession>
<proteinExistence type="inferred from homology"/>
<evidence type="ECO:0000259" key="6">
    <source>
        <dbReference type="PROSITE" id="PS50885"/>
    </source>
</evidence>
<dbReference type="SUPFAM" id="SSF58104">
    <property type="entry name" value="Methyl-accepting chemotaxis protein (MCP) signaling domain"/>
    <property type="match status" value="1"/>
</dbReference>
<dbReference type="GO" id="GO:0005886">
    <property type="term" value="C:plasma membrane"/>
    <property type="evidence" value="ECO:0007669"/>
    <property type="project" value="TreeGrafter"/>
</dbReference>
<sequence>MALTEVDAAPRFSDSRLLNWWADRGVKTKVLSAVGVAAAAAAATGIVGTVALNSASQTAEDLYRDNVTSVISVGKMIDDVQTLRVLSRNAALAAGPTDAQAALDKIPTVLAQYEADQAAYSEFGMTPEKQVVVDEAAAAVDEWASFLDGTLAPLALSGDTAGWVTANNENLLLTEVSQSLTELRDAESDAAMTASEAAVATASDAGTTMMVLLGAGILAAVGAALFVAAGLGRGVRCLQDVAEALAAGDLTKASAWGTKCEMGQMSTALDKAVANLRSVITAVGSSADAVAASSEELSASSAQISAGAEETAAQSGVVSGAAEEVSRSVQTVAAGAEEMGASIREIASNAAEASQVAARAVTAAETTSA</sequence>
<keyword evidence="5" id="KW-0472">Membrane</keyword>
<dbReference type="EMBL" id="VNHW01000023">
    <property type="protein sequence ID" value="TYP81304.1"/>
    <property type="molecule type" value="Genomic_DNA"/>
</dbReference>
<dbReference type="AlphaFoldDB" id="A0A5S5CN21"/>
<dbReference type="InterPro" id="IPR051310">
    <property type="entry name" value="MCP_chemotaxis"/>
</dbReference>
<feature type="domain" description="HAMP" evidence="6">
    <location>
        <begin position="238"/>
        <end position="281"/>
    </location>
</feature>
<gene>
    <name evidence="7" type="ORF">BD833_1231</name>
</gene>
<feature type="transmembrane region" description="Helical" evidence="5">
    <location>
        <begin position="209"/>
        <end position="231"/>
    </location>
</feature>
<evidence type="ECO:0000256" key="5">
    <source>
        <dbReference type="SAM" id="Phobius"/>
    </source>
</evidence>
<dbReference type="Pfam" id="PF12729">
    <property type="entry name" value="4HB_MCP_1"/>
    <property type="match status" value="1"/>
</dbReference>
<dbReference type="PROSITE" id="PS50885">
    <property type="entry name" value="HAMP"/>
    <property type="match status" value="1"/>
</dbReference>
<dbReference type="PANTHER" id="PTHR43531">
    <property type="entry name" value="PROTEIN ICFG"/>
    <property type="match status" value="1"/>
</dbReference>
<dbReference type="Proteomes" id="UP000322499">
    <property type="component" value="Unassembled WGS sequence"/>
</dbReference>
<comment type="caution">
    <text evidence="7">The sequence shown here is derived from an EMBL/GenBank/DDBJ whole genome shotgun (WGS) entry which is preliminary data.</text>
</comment>
<dbReference type="InterPro" id="IPR003660">
    <property type="entry name" value="HAMP_dom"/>
</dbReference>
<evidence type="ECO:0000256" key="4">
    <source>
        <dbReference type="ARBA" id="ARBA00029447"/>
    </source>
</evidence>
<feature type="non-terminal residue" evidence="7">
    <location>
        <position position="369"/>
    </location>
</feature>
<reference evidence="7 8" key="1">
    <citation type="submission" date="2019-07" db="EMBL/GenBank/DDBJ databases">
        <title>Genomic Encyclopedia of Archaeal and Bacterial Type Strains, Phase II (KMG-II): from individual species to whole genera.</title>
        <authorList>
            <person name="Goeker M."/>
        </authorList>
    </citation>
    <scope>NUCLEOTIDE SEQUENCE [LARGE SCALE GENOMIC DNA]</scope>
    <source>
        <strain evidence="7 8">DSM 46842</strain>
    </source>
</reference>
<dbReference type="GO" id="GO:0004888">
    <property type="term" value="F:transmembrane signaling receptor activity"/>
    <property type="evidence" value="ECO:0007669"/>
    <property type="project" value="TreeGrafter"/>
</dbReference>
<keyword evidence="1" id="KW-0145">Chemotaxis</keyword>
<evidence type="ECO:0000313" key="7">
    <source>
        <dbReference type="EMBL" id="TYP81304.1"/>
    </source>
</evidence>
<comment type="similarity">
    <text evidence="4">Belongs to the methyl-accepting chemotaxis (MCP) protein family.</text>
</comment>
<protein>
    <submittedName>
        <fullName evidence="7">HAMP domain-containing protein</fullName>
    </submittedName>
</protein>